<evidence type="ECO:0000313" key="2">
    <source>
        <dbReference type="EMBL" id="QDL33823.1"/>
    </source>
</evidence>
<organism evidence="2 3">
    <name type="scientific">Serratia liquefaciens</name>
    <dbReference type="NCBI Taxonomy" id="614"/>
    <lineage>
        <taxon>Bacteria</taxon>
        <taxon>Pseudomonadati</taxon>
        <taxon>Pseudomonadota</taxon>
        <taxon>Gammaproteobacteria</taxon>
        <taxon>Enterobacterales</taxon>
        <taxon>Yersiniaceae</taxon>
        <taxon>Serratia</taxon>
    </lineage>
</organism>
<dbReference type="SUPFAM" id="SSF69349">
    <property type="entry name" value="Phage fibre proteins"/>
    <property type="match status" value="1"/>
</dbReference>
<dbReference type="RefSeq" id="WP_142815890.1">
    <property type="nucleotide sequence ID" value="NZ_CP033893.1"/>
</dbReference>
<accession>A0A515D077</accession>
<gene>
    <name evidence="2" type="ORF">EGO53_19385</name>
</gene>
<dbReference type="Proteomes" id="UP000317572">
    <property type="component" value="Chromosome"/>
</dbReference>
<evidence type="ECO:0000256" key="1">
    <source>
        <dbReference type="SAM" id="MobiDB-lite"/>
    </source>
</evidence>
<dbReference type="EMBL" id="CP033893">
    <property type="protein sequence ID" value="QDL33823.1"/>
    <property type="molecule type" value="Genomic_DNA"/>
</dbReference>
<reference evidence="2 3" key="1">
    <citation type="submission" date="2018-11" db="EMBL/GenBank/DDBJ databases">
        <title>The first complete genome of Serratia liquefaciens isolated from metalophyte plant revel distinctness adaptive mechanisms in an extreme habitat.</title>
        <authorList>
            <person name="Caneschi W.L."/>
            <person name="Sanchez A.B."/>
            <person name="Felestrino E.B."/>
            <person name="Assis R.A.B."/>
            <person name="Lemes C.G.C."/>
            <person name="Cordeiro I.F."/>
            <person name="Fonseca N.P."/>
            <person name="Villa M."/>
            <person name="Vieira I.T."/>
            <person name="Moraes L.A."/>
            <person name="Kamino L.H.Y."/>
            <person name="do Carmo F."/>
            <person name="Garcia C.M."/>
            <person name="Almeida N.F."/>
            <person name="Silva R.S."/>
            <person name="Ferro J.A."/>
            <person name="Ferro M.I.T."/>
            <person name="Varani A.M."/>
            <person name="Ferreira R.M."/>
            <person name="dos Santos V.L."/>
            <person name="Silva U.C."/>
            <person name="Setubal J.C."/>
            <person name="Moreira L.M."/>
        </authorList>
    </citation>
    <scope>NUCLEOTIDE SEQUENCE [LARGE SCALE GENOMIC DNA]</scope>
    <source>
        <strain evidence="2 3">FG3</strain>
    </source>
</reference>
<evidence type="ECO:0008006" key="4">
    <source>
        <dbReference type="Google" id="ProtNLM"/>
    </source>
</evidence>
<feature type="region of interest" description="Disordered" evidence="1">
    <location>
        <begin position="522"/>
        <end position="542"/>
    </location>
</feature>
<proteinExistence type="predicted"/>
<protein>
    <recommendedName>
        <fullName evidence="4">Gp5/Type VI secretion system Vgr protein OB-fold domain-containing protein</fullName>
    </recommendedName>
</protein>
<feature type="compositionally biased region" description="Polar residues" evidence="1">
    <location>
        <begin position="362"/>
        <end position="381"/>
    </location>
</feature>
<dbReference type="SUPFAM" id="SSF69255">
    <property type="entry name" value="gp5 N-terminal domain-like"/>
    <property type="match status" value="1"/>
</dbReference>
<evidence type="ECO:0000313" key="3">
    <source>
        <dbReference type="Proteomes" id="UP000317572"/>
    </source>
</evidence>
<dbReference type="AlphaFoldDB" id="A0A515D077"/>
<feature type="compositionally biased region" description="Polar residues" evidence="1">
    <location>
        <begin position="527"/>
        <end position="536"/>
    </location>
</feature>
<name>A0A515D077_SERLI</name>
<feature type="region of interest" description="Disordered" evidence="1">
    <location>
        <begin position="362"/>
        <end position="407"/>
    </location>
</feature>
<sequence>MKPVITLRIGTDTVAVVSQHVLLELAGCGRGFITALTTADSTGQLVRLDMGYDNTVYRWFTGFVERSSPAENGAQRLFVRELVGVFDGQWPVSLQHPTLRDVVADVARRTDMVFYLPDNASYTDTPIPHFTHSGSGYQLLANLGRAFGIADYTWFQLPDGTVYVGSYAHSRFAGAPVDIPTEFIQSAAGGNNITLPAIPAIRPGVIVNGQRITQVCIHDDEMSLTWTPLNSQGKPAQKSPEQRQIDKIYPELSAGLHLPRLARVMGPTDSAALGDQSDPFRPRYAVNLQLLDENGGAVKDTPVYNAVPLPVPMAGAEGGLFQYPPEGTLVEIGFADGRPDKPLIRQTLPDGHALPDIKPGEQLQQQRAGVSQRVTQSGSWQRETDQAIEESSSTRRVSSDQESRTTTARTTLVQANDTTTVLGTAKLLAGAVVQLADGDYTIGASGNLVSRCSKDRINDVGQNDSLKVGGSLTEQIQGIRRSVAAAQELLAPSIRLGSEEVNVLSLLTDTLEVLNQLAEQTARHTHSNTGTPTNSDAIAATGAQTKDLHDKYASYID</sequence>